<keyword evidence="2 5" id="KW-0689">Ribosomal protein</keyword>
<dbReference type="NCBIfam" id="TIGR01023">
    <property type="entry name" value="rpmG_bact"/>
    <property type="match status" value="1"/>
</dbReference>
<dbReference type="PATRIC" id="fig|44252.3.peg.189"/>
<comment type="similarity">
    <text evidence="1 5">Belongs to the bacterial ribosomal protein bL33 family.</text>
</comment>
<evidence type="ECO:0000256" key="1">
    <source>
        <dbReference type="ARBA" id="ARBA00007596"/>
    </source>
</evidence>
<reference evidence="6 7" key="1">
    <citation type="submission" date="2014-04" db="EMBL/GenBank/DDBJ databases">
        <authorList>
            <person name="Bishop-Lilly K.A."/>
            <person name="Broomall S.M."/>
            <person name="Chain P.S."/>
            <person name="Chertkov O."/>
            <person name="Coyne S.R."/>
            <person name="Daligault H.E."/>
            <person name="Davenport K.W."/>
            <person name="Erkkila T."/>
            <person name="Frey K.G."/>
            <person name="Gibbons H.S."/>
            <person name="Gu W."/>
            <person name="Jaissle J."/>
            <person name="Johnson S.L."/>
            <person name="Koroleva G.I."/>
            <person name="Ladner J.T."/>
            <person name="Lo C.-C."/>
            <person name="Minogue T.D."/>
            <person name="Munk C."/>
            <person name="Palacios G.F."/>
            <person name="Redden C.L."/>
            <person name="Rosenzweig C.N."/>
            <person name="Scholz M.B."/>
            <person name="Teshima H."/>
            <person name="Xu Y."/>
        </authorList>
    </citation>
    <scope>NUCLEOTIDE SEQUENCE [LARGE SCALE GENOMIC DNA]</scope>
    <source>
        <strain evidence="6 7">8244</strain>
    </source>
</reference>
<dbReference type="NCBIfam" id="NF001764">
    <property type="entry name" value="PRK00504.1"/>
    <property type="match status" value="1"/>
</dbReference>
<accession>A0A090ZPL1</accession>
<dbReference type="InterPro" id="IPR018264">
    <property type="entry name" value="Ribosomal_bL33_CS"/>
</dbReference>
<dbReference type="PROSITE" id="PS00582">
    <property type="entry name" value="RIBOSOMAL_L33"/>
    <property type="match status" value="1"/>
</dbReference>
<dbReference type="Proteomes" id="UP000029278">
    <property type="component" value="Unassembled WGS sequence"/>
</dbReference>
<evidence type="ECO:0000256" key="3">
    <source>
        <dbReference type="ARBA" id="ARBA00023274"/>
    </source>
</evidence>
<dbReference type="GO" id="GO:0003735">
    <property type="term" value="F:structural constituent of ribosome"/>
    <property type="evidence" value="ECO:0007669"/>
    <property type="project" value="InterPro"/>
</dbReference>
<dbReference type="InterPro" id="IPR038584">
    <property type="entry name" value="Ribosomal_bL33_sf"/>
</dbReference>
<proteinExistence type="inferred from homology"/>
<dbReference type="GeneID" id="77008231"/>
<dbReference type="EMBL" id="JMQA01000001">
    <property type="protein sequence ID" value="KFN12383.1"/>
    <property type="molecule type" value="Genomic_DNA"/>
</dbReference>
<name>A0A090ZPL1_PAEMA</name>
<dbReference type="GO" id="GO:1990904">
    <property type="term" value="C:ribonucleoprotein complex"/>
    <property type="evidence" value="ECO:0007669"/>
    <property type="project" value="UniProtKB-KW"/>
</dbReference>
<dbReference type="OrthoDB" id="197660at2"/>
<dbReference type="InterPro" id="IPR001705">
    <property type="entry name" value="Ribosomal_bL33"/>
</dbReference>
<dbReference type="GO" id="GO:0005737">
    <property type="term" value="C:cytoplasm"/>
    <property type="evidence" value="ECO:0007669"/>
    <property type="project" value="UniProtKB-ARBA"/>
</dbReference>
<evidence type="ECO:0000313" key="6">
    <source>
        <dbReference type="EMBL" id="KFN12383.1"/>
    </source>
</evidence>
<dbReference type="PANTHER" id="PTHR43168">
    <property type="entry name" value="50S RIBOSOMAL PROTEIN L33, CHLOROPLASTIC"/>
    <property type="match status" value="1"/>
</dbReference>
<keyword evidence="3 5" id="KW-0687">Ribonucleoprotein</keyword>
<dbReference type="HAMAP" id="MF_00294">
    <property type="entry name" value="Ribosomal_bL33"/>
    <property type="match status" value="1"/>
</dbReference>
<comment type="caution">
    <text evidence="6">The sequence shown here is derived from an EMBL/GenBank/DDBJ whole genome shotgun (WGS) entry which is preliminary data.</text>
</comment>
<dbReference type="STRING" id="44252.DJ90_1986"/>
<dbReference type="NCBIfam" id="NF001860">
    <property type="entry name" value="PRK00595.1"/>
    <property type="match status" value="1"/>
</dbReference>
<dbReference type="GO" id="GO:0006412">
    <property type="term" value="P:translation"/>
    <property type="evidence" value="ECO:0007669"/>
    <property type="project" value="UniProtKB-UniRule"/>
</dbReference>
<evidence type="ECO:0000256" key="2">
    <source>
        <dbReference type="ARBA" id="ARBA00022980"/>
    </source>
</evidence>
<dbReference type="Gene3D" id="2.20.28.120">
    <property type="entry name" value="Ribosomal protein L33"/>
    <property type="match status" value="1"/>
</dbReference>
<keyword evidence="7" id="KW-1185">Reference proteome</keyword>
<dbReference type="Pfam" id="PF00471">
    <property type="entry name" value="Ribosomal_L33"/>
    <property type="match status" value="1"/>
</dbReference>
<dbReference type="PANTHER" id="PTHR43168:SF2">
    <property type="entry name" value="LARGE RIBOSOMAL SUBUNIT PROTEIN BL33C"/>
    <property type="match status" value="1"/>
</dbReference>
<dbReference type="HOGENOM" id="CLU_190949_0_2_9"/>
<sequence length="49" mass="5969">MRVVITLACTETGDRNYTTTKNKKTHPERMELRKYCPRLKKYTLHRETR</sequence>
<protein>
    <recommendedName>
        <fullName evidence="4 5">Large ribosomal subunit protein bL33</fullName>
    </recommendedName>
</protein>
<dbReference type="AlphaFoldDB" id="A0A090ZPL1"/>
<evidence type="ECO:0000256" key="4">
    <source>
        <dbReference type="ARBA" id="ARBA00035176"/>
    </source>
</evidence>
<evidence type="ECO:0000256" key="5">
    <source>
        <dbReference type="HAMAP-Rule" id="MF_00294"/>
    </source>
</evidence>
<dbReference type="GO" id="GO:0005840">
    <property type="term" value="C:ribosome"/>
    <property type="evidence" value="ECO:0007669"/>
    <property type="project" value="UniProtKB-KW"/>
</dbReference>
<dbReference type="SUPFAM" id="SSF57829">
    <property type="entry name" value="Zn-binding ribosomal proteins"/>
    <property type="match status" value="1"/>
</dbReference>
<gene>
    <name evidence="5 6" type="primary">rpmG</name>
    <name evidence="6" type="ORF">DJ90_1986</name>
</gene>
<organism evidence="6 7">
    <name type="scientific">Paenibacillus macerans</name>
    <name type="common">Bacillus macerans</name>
    <dbReference type="NCBI Taxonomy" id="44252"/>
    <lineage>
        <taxon>Bacteria</taxon>
        <taxon>Bacillati</taxon>
        <taxon>Bacillota</taxon>
        <taxon>Bacilli</taxon>
        <taxon>Bacillales</taxon>
        <taxon>Paenibacillaceae</taxon>
        <taxon>Paenibacillus</taxon>
    </lineage>
</organism>
<dbReference type="RefSeq" id="WP_036624149.1">
    <property type="nucleotide sequence ID" value="NZ_BGML01000001.1"/>
</dbReference>
<evidence type="ECO:0000313" key="7">
    <source>
        <dbReference type="Proteomes" id="UP000029278"/>
    </source>
</evidence>
<dbReference type="InterPro" id="IPR011332">
    <property type="entry name" value="Ribosomal_zn-bd"/>
</dbReference>